<reference evidence="11" key="3">
    <citation type="submission" date="2025-09" db="UniProtKB">
        <authorList>
            <consortium name="Ensembl"/>
        </authorList>
    </citation>
    <scope>IDENTIFICATION</scope>
</reference>
<dbReference type="Ensembl" id="ENSAPET00000025039.1">
    <property type="protein sequence ID" value="ENSAPEP00000024398.1"/>
    <property type="gene ID" value="ENSAPEG00000017350.1"/>
</dbReference>
<dbReference type="InterPro" id="IPR003599">
    <property type="entry name" value="Ig_sub"/>
</dbReference>
<dbReference type="SMART" id="SM00409">
    <property type="entry name" value="IG"/>
    <property type="match status" value="1"/>
</dbReference>
<keyword evidence="4" id="KW-0391">Immunity</keyword>
<dbReference type="GO" id="GO:0005886">
    <property type="term" value="C:plasma membrane"/>
    <property type="evidence" value="ECO:0007669"/>
    <property type="project" value="UniProtKB-SubCell"/>
</dbReference>
<dbReference type="GO" id="GO:0002376">
    <property type="term" value="P:immune system process"/>
    <property type="evidence" value="ECO:0007669"/>
    <property type="project" value="UniProtKB-KW"/>
</dbReference>
<dbReference type="InterPro" id="IPR013106">
    <property type="entry name" value="Ig_V-set"/>
</dbReference>
<dbReference type="AlphaFoldDB" id="A0A3P8TM01"/>
<evidence type="ECO:0000256" key="3">
    <source>
        <dbReference type="ARBA" id="ARBA00022729"/>
    </source>
</evidence>
<evidence type="ECO:0000256" key="2">
    <source>
        <dbReference type="ARBA" id="ARBA00022475"/>
    </source>
</evidence>
<dbReference type="SUPFAM" id="SSF48726">
    <property type="entry name" value="Immunoglobulin"/>
    <property type="match status" value="1"/>
</dbReference>
<keyword evidence="8" id="KW-0812">Transmembrane</keyword>
<evidence type="ECO:0000256" key="9">
    <source>
        <dbReference type="SAM" id="SignalP"/>
    </source>
</evidence>
<dbReference type="PROSITE" id="PS50835">
    <property type="entry name" value="IG_LIKE"/>
    <property type="match status" value="1"/>
</dbReference>
<keyword evidence="6" id="KW-1015">Disulfide bond</keyword>
<feature type="chain" id="PRO_5018093885" description="Ig-like domain-containing protein" evidence="9">
    <location>
        <begin position="22"/>
        <end position="216"/>
    </location>
</feature>
<dbReference type="STRING" id="161767.ENSAPEP00000024398"/>
<dbReference type="InterPro" id="IPR052051">
    <property type="entry name" value="TCR_complex_component"/>
</dbReference>
<dbReference type="OMA" id="KPERCYR"/>
<dbReference type="CDD" id="cd00099">
    <property type="entry name" value="IgV"/>
    <property type="match status" value="1"/>
</dbReference>
<evidence type="ECO:0000256" key="1">
    <source>
        <dbReference type="ARBA" id="ARBA00004236"/>
    </source>
</evidence>
<reference evidence="11 12" key="1">
    <citation type="submission" date="2018-03" db="EMBL/GenBank/DDBJ databases">
        <title>Finding Nemo's genes: A chromosome-scale reference assembly of the genome of the orange clownfish Amphiprion percula.</title>
        <authorList>
            <person name="Lehmann R."/>
        </authorList>
    </citation>
    <scope>NUCLEOTIDE SEQUENCE</scope>
</reference>
<evidence type="ECO:0000313" key="12">
    <source>
        <dbReference type="Proteomes" id="UP000265080"/>
    </source>
</evidence>
<comment type="subcellular location">
    <subcellularLocation>
        <location evidence="1">Cell membrane</location>
    </subcellularLocation>
</comment>
<dbReference type="InterPro" id="IPR036179">
    <property type="entry name" value="Ig-like_dom_sf"/>
</dbReference>
<accession>A0A3P8TM01</accession>
<sequence>MRNFTLVTVLLLHSLGWIAVSVNEYMEVQPGENVTLMCSNYSSFPTQISWFRAVKKSKVACISHMFEASEPTIFCEGFQNGKFEISSNTSTLFLRIKHVDLSDSGLYFCGFYMQEYHVMHEATNLEVQDVPEGSAKLMSVILGALTLFLTIVNVCLAVKIKKLLKVAAEQNPQEMETKESDELNYASVNFHPKPERCYRNAKERDKDLNVIYSASR</sequence>
<feature type="signal peptide" evidence="9">
    <location>
        <begin position="1"/>
        <end position="21"/>
    </location>
</feature>
<proteinExistence type="predicted"/>
<keyword evidence="8" id="KW-1133">Transmembrane helix</keyword>
<evidence type="ECO:0000256" key="7">
    <source>
        <dbReference type="ARBA" id="ARBA00023180"/>
    </source>
</evidence>
<protein>
    <recommendedName>
        <fullName evidence="10">Ig-like domain-containing protein</fullName>
    </recommendedName>
</protein>
<name>A0A3P8TM01_AMPPE</name>
<keyword evidence="7" id="KW-0325">Glycoprotein</keyword>
<keyword evidence="12" id="KW-1185">Reference proteome</keyword>
<feature type="transmembrane region" description="Helical" evidence="8">
    <location>
        <begin position="137"/>
        <end position="158"/>
    </location>
</feature>
<evidence type="ECO:0000256" key="8">
    <source>
        <dbReference type="SAM" id="Phobius"/>
    </source>
</evidence>
<dbReference type="InterPro" id="IPR013783">
    <property type="entry name" value="Ig-like_fold"/>
</dbReference>
<reference evidence="11" key="2">
    <citation type="submission" date="2025-08" db="UniProtKB">
        <authorList>
            <consortium name="Ensembl"/>
        </authorList>
    </citation>
    <scope>IDENTIFICATION</scope>
</reference>
<dbReference type="GeneTree" id="ENSGT00990000203919"/>
<dbReference type="Pfam" id="PF07686">
    <property type="entry name" value="V-set"/>
    <property type="match status" value="1"/>
</dbReference>
<dbReference type="InterPro" id="IPR007110">
    <property type="entry name" value="Ig-like_dom"/>
</dbReference>
<keyword evidence="3 9" id="KW-0732">Signal</keyword>
<evidence type="ECO:0000256" key="6">
    <source>
        <dbReference type="ARBA" id="ARBA00023157"/>
    </source>
</evidence>
<dbReference type="PANTHER" id="PTHR19433">
    <property type="entry name" value="T-CELL RECEPTOR ALPHA CHAIN V REGION-RELATED"/>
    <property type="match status" value="1"/>
</dbReference>
<evidence type="ECO:0000313" key="11">
    <source>
        <dbReference type="Ensembl" id="ENSAPEP00000024398.1"/>
    </source>
</evidence>
<evidence type="ECO:0000256" key="5">
    <source>
        <dbReference type="ARBA" id="ARBA00023136"/>
    </source>
</evidence>
<organism evidence="11 12">
    <name type="scientific">Amphiprion percula</name>
    <name type="common">Orange clownfish</name>
    <name type="synonym">Lutjanus percula</name>
    <dbReference type="NCBI Taxonomy" id="161767"/>
    <lineage>
        <taxon>Eukaryota</taxon>
        <taxon>Metazoa</taxon>
        <taxon>Chordata</taxon>
        <taxon>Craniata</taxon>
        <taxon>Vertebrata</taxon>
        <taxon>Euteleostomi</taxon>
        <taxon>Actinopterygii</taxon>
        <taxon>Neopterygii</taxon>
        <taxon>Teleostei</taxon>
        <taxon>Neoteleostei</taxon>
        <taxon>Acanthomorphata</taxon>
        <taxon>Ovalentaria</taxon>
        <taxon>Pomacentridae</taxon>
        <taxon>Amphiprion</taxon>
    </lineage>
</organism>
<evidence type="ECO:0000256" key="4">
    <source>
        <dbReference type="ARBA" id="ARBA00022859"/>
    </source>
</evidence>
<feature type="domain" description="Ig-like" evidence="10">
    <location>
        <begin position="27"/>
        <end position="109"/>
    </location>
</feature>
<keyword evidence="5 8" id="KW-0472">Membrane</keyword>
<dbReference type="Gene3D" id="2.60.40.10">
    <property type="entry name" value="Immunoglobulins"/>
    <property type="match status" value="1"/>
</dbReference>
<dbReference type="PANTHER" id="PTHR19433:SF111">
    <property type="entry name" value="T CELL RECEPTOR ALPHA VARIABLE 4"/>
    <property type="match status" value="1"/>
</dbReference>
<dbReference type="Proteomes" id="UP000265080">
    <property type="component" value="Chromosome 23"/>
</dbReference>
<evidence type="ECO:0000259" key="10">
    <source>
        <dbReference type="PROSITE" id="PS50835"/>
    </source>
</evidence>
<dbReference type="GO" id="GO:0009617">
    <property type="term" value="P:response to bacterium"/>
    <property type="evidence" value="ECO:0007669"/>
    <property type="project" value="TreeGrafter"/>
</dbReference>
<keyword evidence="2" id="KW-1003">Cell membrane</keyword>